<comment type="caution">
    <text evidence="1">The sequence shown here is derived from an EMBL/GenBank/DDBJ whole genome shotgun (WGS) entry which is preliminary data.</text>
</comment>
<keyword evidence="2" id="KW-1185">Reference proteome</keyword>
<dbReference type="EMBL" id="JADPIE010000003">
    <property type="protein sequence ID" value="MBF8436578.1"/>
    <property type="molecule type" value="Genomic_DNA"/>
</dbReference>
<evidence type="ECO:0000313" key="2">
    <source>
        <dbReference type="Proteomes" id="UP000621436"/>
    </source>
</evidence>
<protein>
    <submittedName>
        <fullName evidence="1">Uncharacterized protein</fullName>
    </submittedName>
</protein>
<dbReference type="Proteomes" id="UP000621436">
    <property type="component" value="Unassembled WGS sequence"/>
</dbReference>
<dbReference type="RefSeq" id="WP_270453482.1">
    <property type="nucleotide sequence ID" value="NZ_JADPIE010000003.1"/>
</dbReference>
<organism evidence="1 2">
    <name type="scientific">Halonatronomonas betaini</name>
    <dbReference type="NCBI Taxonomy" id="2778430"/>
    <lineage>
        <taxon>Bacteria</taxon>
        <taxon>Bacillati</taxon>
        <taxon>Bacillota</taxon>
        <taxon>Clostridia</taxon>
        <taxon>Halanaerobiales</taxon>
        <taxon>Halarsenatibacteraceae</taxon>
        <taxon>Halonatronomonas</taxon>
    </lineage>
</organism>
<evidence type="ECO:0000313" key="1">
    <source>
        <dbReference type="EMBL" id="MBF8436578.1"/>
    </source>
</evidence>
<sequence>MEVKEIYQHKSKDIDSKIFKLDNGRLIIKHSSSQTEKLNIKQWEEINYIPDDYYLVDRELNKSEKRAIKRFISKIPDLDKERSLPEKLIDRVKGLFNL</sequence>
<proteinExistence type="predicted"/>
<reference evidence="1" key="1">
    <citation type="submission" date="2020-11" db="EMBL/GenBank/DDBJ databases">
        <title>Halonatronomonas betainensis gen. nov., sp. nov. a novel haloalkaliphilic representative of the family Halanaerobiacae capable of betaine degradation.</title>
        <authorList>
            <person name="Boltyanskaya Y."/>
            <person name="Kevbrin V."/>
            <person name="Detkova E."/>
            <person name="Grouzdev D.S."/>
            <person name="Koziaeva V."/>
            <person name="Zhilina T."/>
        </authorList>
    </citation>
    <scope>NUCLEOTIDE SEQUENCE</scope>
    <source>
        <strain evidence="1">Z-7014</strain>
    </source>
</reference>
<dbReference type="AlphaFoldDB" id="A0A931APH2"/>
<name>A0A931APH2_9FIRM</name>
<gene>
    <name evidence="1" type="ORF">I0Q91_05780</name>
</gene>
<accession>A0A931APH2</accession>